<dbReference type="PANTHER" id="PTHR39598">
    <property type="entry name" value="AUSTINOL SYNTHESIS PROTEIN F-RELATED"/>
    <property type="match status" value="1"/>
</dbReference>
<dbReference type="InterPro" id="IPR050977">
    <property type="entry name" value="Fungal_Meroterpenoid_Isomerase"/>
</dbReference>
<dbReference type="InterPro" id="IPR037401">
    <property type="entry name" value="SnoaL-like"/>
</dbReference>
<dbReference type="Gene3D" id="3.10.450.50">
    <property type="match status" value="1"/>
</dbReference>
<name>A0ABR3W755_9PEZI</name>
<evidence type="ECO:0000259" key="1">
    <source>
        <dbReference type="Pfam" id="PF12680"/>
    </source>
</evidence>
<proteinExistence type="predicted"/>
<dbReference type="Pfam" id="PF12680">
    <property type="entry name" value="SnoaL_2"/>
    <property type="match status" value="1"/>
</dbReference>
<sequence>MASRNVAEVQKATLDRFIQTWAEWSPDGFMETWTDDCTQQNLPFSMNSDVKTREQVKHFFPVLMSLLTNFKLTVHNVVNDVAGRKAVIYAITEADTPWGPYKNEHAMFLWFTEDGGKVKKIEEMFDRVVMEDLLPKIGQYMAQQHGAGK</sequence>
<comment type="caution">
    <text evidence="2">The sequence shown here is derived from an EMBL/GenBank/DDBJ whole genome shotgun (WGS) entry which is preliminary data.</text>
</comment>
<dbReference type="EMBL" id="JAZHXJ010000650">
    <property type="protein sequence ID" value="KAL1854847.1"/>
    <property type="molecule type" value="Genomic_DNA"/>
</dbReference>
<dbReference type="SUPFAM" id="SSF54427">
    <property type="entry name" value="NTF2-like"/>
    <property type="match status" value="1"/>
</dbReference>
<organism evidence="2 3">
    <name type="scientific">Phialemonium thermophilum</name>
    <dbReference type="NCBI Taxonomy" id="223376"/>
    <lineage>
        <taxon>Eukaryota</taxon>
        <taxon>Fungi</taxon>
        <taxon>Dikarya</taxon>
        <taxon>Ascomycota</taxon>
        <taxon>Pezizomycotina</taxon>
        <taxon>Sordariomycetes</taxon>
        <taxon>Sordariomycetidae</taxon>
        <taxon>Cephalothecales</taxon>
        <taxon>Cephalothecaceae</taxon>
        <taxon>Phialemonium</taxon>
    </lineage>
</organism>
<dbReference type="InterPro" id="IPR032710">
    <property type="entry name" value="NTF2-like_dom_sf"/>
</dbReference>
<keyword evidence="3" id="KW-1185">Reference proteome</keyword>
<reference evidence="2 3" key="1">
    <citation type="journal article" date="2024" name="Commun. Biol.">
        <title>Comparative genomic analysis of thermophilic fungi reveals convergent evolutionary adaptations and gene losses.</title>
        <authorList>
            <person name="Steindorff A.S."/>
            <person name="Aguilar-Pontes M.V."/>
            <person name="Robinson A.J."/>
            <person name="Andreopoulos B."/>
            <person name="LaButti K."/>
            <person name="Kuo A."/>
            <person name="Mondo S."/>
            <person name="Riley R."/>
            <person name="Otillar R."/>
            <person name="Haridas S."/>
            <person name="Lipzen A."/>
            <person name="Grimwood J."/>
            <person name="Schmutz J."/>
            <person name="Clum A."/>
            <person name="Reid I.D."/>
            <person name="Moisan M.C."/>
            <person name="Butler G."/>
            <person name="Nguyen T.T.M."/>
            <person name="Dewar K."/>
            <person name="Conant G."/>
            <person name="Drula E."/>
            <person name="Henrissat B."/>
            <person name="Hansel C."/>
            <person name="Singer S."/>
            <person name="Hutchinson M.I."/>
            <person name="de Vries R.P."/>
            <person name="Natvig D.O."/>
            <person name="Powell A.J."/>
            <person name="Tsang A."/>
            <person name="Grigoriev I.V."/>
        </authorList>
    </citation>
    <scope>NUCLEOTIDE SEQUENCE [LARGE SCALE GENOMIC DNA]</scope>
    <source>
        <strain evidence="2 3">ATCC 24622</strain>
    </source>
</reference>
<protein>
    <recommendedName>
        <fullName evidence="1">SnoaL-like domain-containing protein</fullName>
    </recommendedName>
</protein>
<evidence type="ECO:0000313" key="3">
    <source>
        <dbReference type="Proteomes" id="UP001586593"/>
    </source>
</evidence>
<evidence type="ECO:0000313" key="2">
    <source>
        <dbReference type="EMBL" id="KAL1854847.1"/>
    </source>
</evidence>
<feature type="domain" description="SnoaL-like" evidence="1">
    <location>
        <begin position="15"/>
        <end position="118"/>
    </location>
</feature>
<dbReference type="Proteomes" id="UP001586593">
    <property type="component" value="Unassembled WGS sequence"/>
</dbReference>
<dbReference type="PANTHER" id="PTHR39598:SF1">
    <property type="entry name" value="AUSTINOID BIOSYNTHESIS CLUSTERS PROTEIN F-RELATED"/>
    <property type="match status" value="1"/>
</dbReference>
<gene>
    <name evidence="2" type="ORF">VTK73DRAFT_8684</name>
</gene>
<accession>A0ABR3W755</accession>